<reference evidence="11 12" key="1">
    <citation type="submission" date="2019-09" db="EMBL/GenBank/DDBJ databases">
        <title>NBRP : Genome information of microbial organism related human and environment.</title>
        <authorList>
            <person name="Hattori M."/>
            <person name="Oshima K."/>
            <person name="Inaba H."/>
            <person name="Suda W."/>
            <person name="Sakamoto M."/>
            <person name="Iino T."/>
            <person name="Kitahara M."/>
            <person name="Oshida Y."/>
            <person name="Iida T."/>
            <person name="Kudo T."/>
            <person name="Itoh T."/>
            <person name="Ohkuma M."/>
        </authorList>
    </citation>
    <scope>NUCLEOTIDE SEQUENCE [LARGE SCALE GENOMIC DNA]</scope>
    <source>
        <strain evidence="11 12">Mie-1</strain>
    </source>
</reference>
<name>A0A5A7MVI8_9PROT</name>
<evidence type="ECO:0000256" key="5">
    <source>
        <dbReference type="ARBA" id="ARBA00022989"/>
    </source>
</evidence>
<dbReference type="InterPro" id="IPR023408">
    <property type="entry name" value="MscS_beta-dom_sf"/>
</dbReference>
<evidence type="ECO:0000256" key="7">
    <source>
        <dbReference type="RuleBase" id="RU369025"/>
    </source>
</evidence>
<dbReference type="Gene3D" id="1.10.287.1260">
    <property type="match status" value="1"/>
</dbReference>
<keyword evidence="3" id="KW-1003">Cell membrane</keyword>
<dbReference type="Proteomes" id="UP000325187">
    <property type="component" value="Unassembled WGS sequence"/>
</dbReference>
<dbReference type="Gene3D" id="2.30.30.60">
    <property type="match status" value="1"/>
</dbReference>
<dbReference type="GO" id="GO:0005886">
    <property type="term" value="C:plasma membrane"/>
    <property type="evidence" value="ECO:0007669"/>
    <property type="project" value="UniProtKB-SubCell"/>
</dbReference>
<comment type="subcellular location">
    <subcellularLocation>
        <location evidence="7">Cell inner membrane</location>
        <topology evidence="7">Multi-pass membrane protein</topology>
    </subcellularLocation>
    <subcellularLocation>
        <location evidence="1">Cell membrane</location>
        <topology evidence="1">Multi-pass membrane protein</topology>
    </subcellularLocation>
</comment>
<dbReference type="Pfam" id="PF00924">
    <property type="entry name" value="MS_channel_2nd"/>
    <property type="match status" value="1"/>
</dbReference>
<dbReference type="InterPro" id="IPR006685">
    <property type="entry name" value="MscS_channel_2nd"/>
</dbReference>
<dbReference type="PANTHER" id="PTHR30221">
    <property type="entry name" value="SMALL-CONDUCTANCE MECHANOSENSITIVE CHANNEL"/>
    <property type="match status" value="1"/>
</dbReference>
<evidence type="ECO:0000256" key="6">
    <source>
        <dbReference type="ARBA" id="ARBA00023136"/>
    </source>
</evidence>
<dbReference type="SUPFAM" id="SSF82689">
    <property type="entry name" value="Mechanosensitive channel protein MscS (YggB), C-terminal domain"/>
    <property type="match status" value="1"/>
</dbReference>
<dbReference type="InterPro" id="IPR049142">
    <property type="entry name" value="MS_channel_1st"/>
</dbReference>
<feature type="transmembrane region" description="Helical" evidence="7">
    <location>
        <begin position="92"/>
        <end position="121"/>
    </location>
</feature>
<accession>A0A5A7MVI8</accession>
<comment type="caution">
    <text evidence="11">The sequence shown here is derived from an EMBL/GenBank/DDBJ whole genome shotgun (WGS) entry which is preliminary data.</text>
</comment>
<keyword evidence="7" id="KW-0813">Transport</keyword>
<comment type="function">
    <text evidence="7">Mechanosensitive channel that participates in the regulation of osmotic pressure changes within the cell, opening in response to stretch forces in the membrane lipid bilayer, without the need for other proteins. Contributes to normal resistance to hypoosmotic shock. Forms an ion channel of 1.0 nanosiemens conductance with a slight preference for anions.</text>
</comment>
<dbReference type="Pfam" id="PF05552">
    <property type="entry name" value="MS_channel_1st_1"/>
    <property type="match status" value="1"/>
</dbReference>
<feature type="domain" description="Mechanosensitive ion channel MscS" evidence="8">
    <location>
        <begin position="108"/>
        <end position="174"/>
    </location>
</feature>
<evidence type="ECO:0000259" key="8">
    <source>
        <dbReference type="Pfam" id="PF00924"/>
    </source>
</evidence>
<dbReference type="InterPro" id="IPR008910">
    <property type="entry name" value="MSC_TM_helix"/>
</dbReference>
<comment type="subunit">
    <text evidence="7">Homoheptamer.</text>
</comment>
<feature type="domain" description="Mechanosensitive ion channel transmembrane helices 2/3" evidence="10">
    <location>
        <begin position="66"/>
        <end position="106"/>
    </location>
</feature>
<dbReference type="SUPFAM" id="SSF82861">
    <property type="entry name" value="Mechanosensitive channel protein MscS (YggB), transmembrane region"/>
    <property type="match status" value="1"/>
</dbReference>
<gene>
    <name evidence="11" type="primary">mscS</name>
    <name evidence="11" type="ORF">JCM17845_05510</name>
</gene>
<dbReference type="Pfam" id="PF21088">
    <property type="entry name" value="MS_channel_1st"/>
    <property type="match status" value="1"/>
</dbReference>
<evidence type="ECO:0000256" key="4">
    <source>
        <dbReference type="ARBA" id="ARBA00022692"/>
    </source>
</evidence>
<feature type="transmembrane region" description="Helical" evidence="7">
    <location>
        <begin position="59"/>
        <end position="80"/>
    </location>
</feature>
<comment type="similarity">
    <text evidence="2 7">Belongs to the MscS (TC 1.A.23) family.</text>
</comment>
<dbReference type="InterPro" id="IPR045275">
    <property type="entry name" value="MscS_archaea/bacteria_type"/>
</dbReference>
<keyword evidence="12" id="KW-1185">Reference proteome</keyword>
<keyword evidence="7" id="KW-0406">Ion transport</keyword>
<keyword evidence="7" id="KW-0997">Cell inner membrane</keyword>
<keyword evidence="7" id="KW-0407">Ion channel</keyword>
<dbReference type="PANTHER" id="PTHR30221:SF1">
    <property type="entry name" value="SMALL-CONDUCTANCE MECHANOSENSITIVE CHANNEL"/>
    <property type="match status" value="1"/>
</dbReference>
<dbReference type="EMBL" id="BKCM01000002">
    <property type="protein sequence ID" value="GEQ99927.1"/>
    <property type="molecule type" value="Genomic_DNA"/>
</dbReference>
<feature type="domain" description="Mechanosensitive ion channel MscS C-terminal" evidence="9">
    <location>
        <begin position="182"/>
        <end position="262"/>
    </location>
</feature>
<evidence type="ECO:0000256" key="2">
    <source>
        <dbReference type="ARBA" id="ARBA00008017"/>
    </source>
</evidence>
<dbReference type="SUPFAM" id="SSF50182">
    <property type="entry name" value="Sm-like ribonucleoproteins"/>
    <property type="match status" value="1"/>
</dbReference>
<organism evidence="11 12">
    <name type="scientific">Iodidimonas gelatinilytica</name>
    <dbReference type="NCBI Taxonomy" id="1236966"/>
    <lineage>
        <taxon>Bacteria</taxon>
        <taxon>Pseudomonadati</taxon>
        <taxon>Pseudomonadota</taxon>
        <taxon>Alphaproteobacteria</taxon>
        <taxon>Iodidimonadales</taxon>
        <taxon>Iodidimonadaceae</taxon>
        <taxon>Iodidimonas</taxon>
    </lineage>
</organism>
<sequence length="289" mass="31251">MDQEQIKHLWETALGLITTYGISVIGAIVILVIGLWVAGIASRAVTRMMGRSKKIDPTLTGFFASLVKYAIILFTITAVLQKFGVQTTSLVAVVGALGLAVGLALQGTLANFAAGVMLLLFRPFRVGQYVDAGGIAGTVQGISLFSTEMDTPDNVRITVPNGQIWGQSIRNFSHHATRRLDVPCGISYSDDVDKAMEIMKSTVMADSRVLGDPAPTVFVDSLGDNSVNLVARFWCNAPDYWQMKWDSTKAIKQAFDKAGIDIPFPQRMLHVAGGVVSVDQKQKKETKSA</sequence>
<protein>
    <recommendedName>
        <fullName evidence="7">Small-conductance mechanosensitive channel</fullName>
    </recommendedName>
</protein>
<comment type="caution">
    <text evidence="7">Lacks conserved residue(s) required for the propagation of feature annotation.</text>
</comment>
<evidence type="ECO:0000259" key="10">
    <source>
        <dbReference type="Pfam" id="PF21088"/>
    </source>
</evidence>
<dbReference type="InterPro" id="IPR011066">
    <property type="entry name" value="MscS_channel_C_sf"/>
</dbReference>
<proteinExistence type="inferred from homology"/>
<keyword evidence="4 7" id="KW-0812">Transmembrane</keyword>
<dbReference type="InterPro" id="IPR011014">
    <property type="entry name" value="MscS_channel_TM-2"/>
</dbReference>
<evidence type="ECO:0000259" key="9">
    <source>
        <dbReference type="Pfam" id="PF21082"/>
    </source>
</evidence>
<keyword evidence="5 7" id="KW-1133">Transmembrane helix</keyword>
<evidence type="ECO:0000256" key="1">
    <source>
        <dbReference type="ARBA" id="ARBA00004651"/>
    </source>
</evidence>
<dbReference type="Pfam" id="PF21082">
    <property type="entry name" value="MS_channel_3rd"/>
    <property type="match status" value="1"/>
</dbReference>
<evidence type="ECO:0000256" key="3">
    <source>
        <dbReference type="ARBA" id="ARBA00022475"/>
    </source>
</evidence>
<keyword evidence="6 7" id="KW-0472">Membrane</keyword>
<dbReference type="Gene3D" id="3.30.70.100">
    <property type="match status" value="1"/>
</dbReference>
<feature type="transmembrane region" description="Helical" evidence="7">
    <location>
        <begin position="12"/>
        <end position="38"/>
    </location>
</feature>
<dbReference type="InterPro" id="IPR010920">
    <property type="entry name" value="LSM_dom_sf"/>
</dbReference>
<dbReference type="InterPro" id="IPR049278">
    <property type="entry name" value="MS_channel_C"/>
</dbReference>
<dbReference type="GO" id="GO:0008381">
    <property type="term" value="F:mechanosensitive monoatomic ion channel activity"/>
    <property type="evidence" value="ECO:0007669"/>
    <property type="project" value="InterPro"/>
</dbReference>
<evidence type="ECO:0000313" key="12">
    <source>
        <dbReference type="Proteomes" id="UP000325187"/>
    </source>
</evidence>
<dbReference type="RefSeq" id="WP_210432176.1">
    <property type="nucleotide sequence ID" value="NZ_BKCM01000002.1"/>
</dbReference>
<dbReference type="AlphaFoldDB" id="A0A5A7MVI8"/>
<evidence type="ECO:0000313" key="11">
    <source>
        <dbReference type="EMBL" id="GEQ99927.1"/>
    </source>
</evidence>